<evidence type="ECO:0000256" key="6">
    <source>
        <dbReference type="ARBA" id="ARBA00022989"/>
    </source>
</evidence>
<evidence type="ECO:0000256" key="7">
    <source>
        <dbReference type="ARBA" id="ARBA00023136"/>
    </source>
</evidence>
<dbReference type="InterPro" id="IPR013525">
    <property type="entry name" value="ABC2_TM"/>
</dbReference>
<evidence type="ECO:0000256" key="3">
    <source>
        <dbReference type="ARBA" id="ARBA00022448"/>
    </source>
</evidence>
<evidence type="ECO:0000256" key="8">
    <source>
        <dbReference type="SAM" id="Phobius"/>
    </source>
</evidence>
<protein>
    <recommendedName>
        <fullName evidence="9">ABC-2 type transporter transmembrane domain-containing protein</fullName>
    </recommendedName>
</protein>
<comment type="subcellular location">
    <subcellularLocation>
        <location evidence="1">Cell inner membrane</location>
        <topology evidence="1">Multi-pass membrane protein</topology>
    </subcellularLocation>
</comment>
<gene>
    <name evidence="10" type="ORF">ABR75_01045</name>
</gene>
<dbReference type="GO" id="GO:0140359">
    <property type="term" value="F:ABC-type transporter activity"/>
    <property type="evidence" value="ECO:0007669"/>
    <property type="project" value="InterPro"/>
</dbReference>
<evidence type="ECO:0000259" key="9">
    <source>
        <dbReference type="Pfam" id="PF01061"/>
    </source>
</evidence>
<proteinExistence type="inferred from homology"/>
<feature type="transmembrane region" description="Helical" evidence="8">
    <location>
        <begin position="172"/>
        <end position="189"/>
    </location>
</feature>
<keyword evidence="7 8" id="KW-0472">Membrane</keyword>
<evidence type="ECO:0000313" key="10">
    <source>
        <dbReference type="EMBL" id="KRO48262.1"/>
    </source>
</evidence>
<feature type="transmembrane region" description="Helical" evidence="8">
    <location>
        <begin position="76"/>
        <end position="102"/>
    </location>
</feature>
<keyword evidence="6 8" id="KW-1133">Transmembrane helix</keyword>
<keyword evidence="3" id="KW-0813">Transport</keyword>
<keyword evidence="5 8" id="KW-0812">Transmembrane</keyword>
<name>A0A0R2QDL9_9ACTN</name>
<feature type="transmembrane region" description="Helical" evidence="8">
    <location>
        <begin position="36"/>
        <end position="56"/>
    </location>
</feature>
<reference evidence="10 11" key="1">
    <citation type="submission" date="2015-10" db="EMBL/GenBank/DDBJ databases">
        <title>Metagenome-Assembled Genomes uncover a global brackish microbiome.</title>
        <authorList>
            <person name="Hugerth L.W."/>
            <person name="Larsson J."/>
            <person name="Alneberg J."/>
            <person name="Lindh M.V."/>
            <person name="Legrand C."/>
            <person name="Pinhassi J."/>
            <person name="Andersson A.F."/>
        </authorList>
    </citation>
    <scope>NUCLEOTIDE SEQUENCE [LARGE SCALE GENOMIC DNA]</scope>
    <source>
        <strain evidence="10">BACL6 MAG-120924-bin43</strain>
    </source>
</reference>
<comment type="similarity">
    <text evidence="2">Belongs to the ABC-2 integral membrane protein family.</text>
</comment>
<dbReference type="PANTHER" id="PTHR30413:SF8">
    <property type="entry name" value="TRANSPORT PERMEASE PROTEIN"/>
    <property type="match status" value="1"/>
</dbReference>
<evidence type="ECO:0000256" key="5">
    <source>
        <dbReference type="ARBA" id="ARBA00022692"/>
    </source>
</evidence>
<accession>A0A0R2QDL9</accession>
<dbReference type="PANTHER" id="PTHR30413">
    <property type="entry name" value="INNER MEMBRANE TRANSPORT PERMEASE"/>
    <property type="match status" value="1"/>
</dbReference>
<dbReference type="AlphaFoldDB" id="A0A0R2QDL9"/>
<comment type="caution">
    <text evidence="10">The sequence shown here is derived from an EMBL/GenBank/DDBJ whole genome shotgun (WGS) entry which is preliminary data.</text>
</comment>
<evidence type="ECO:0000256" key="2">
    <source>
        <dbReference type="ARBA" id="ARBA00007783"/>
    </source>
</evidence>
<organism evidence="10 11">
    <name type="scientific">Acidimicrobiia bacterium BACL6 MAG-120924-bin43</name>
    <dbReference type="NCBI Taxonomy" id="1655583"/>
    <lineage>
        <taxon>Bacteria</taxon>
        <taxon>Bacillati</taxon>
        <taxon>Actinomycetota</taxon>
        <taxon>Acidimicrobiia</taxon>
        <taxon>acIV cluster</taxon>
    </lineage>
</organism>
<feature type="transmembrane region" description="Helical" evidence="8">
    <location>
        <begin position="201"/>
        <end position="222"/>
    </location>
</feature>
<evidence type="ECO:0000256" key="1">
    <source>
        <dbReference type="ARBA" id="ARBA00004429"/>
    </source>
</evidence>
<feature type="transmembrane region" description="Helical" evidence="8">
    <location>
        <begin position="143"/>
        <end position="160"/>
    </location>
</feature>
<dbReference type="EMBL" id="LIBJ01000104">
    <property type="protein sequence ID" value="KRO48262.1"/>
    <property type="molecule type" value="Genomic_DNA"/>
</dbReference>
<evidence type="ECO:0000256" key="4">
    <source>
        <dbReference type="ARBA" id="ARBA00022475"/>
    </source>
</evidence>
<dbReference type="GO" id="GO:0015920">
    <property type="term" value="P:lipopolysaccharide transport"/>
    <property type="evidence" value="ECO:0007669"/>
    <property type="project" value="TreeGrafter"/>
</dbReference>
<dbReference type="Proteomes" id="UP000051017">
    <property type="component" value="Unassembled WGS sequence"/>
</dbReference>
<sequence>MLNPLSNMLIYWFVFGVVFGAVALKGDPSGLDNYALYLLSGLLPWGFFSLVTNLGLGSLIGNAGLVRKVFFAWETLVFAQVIFSFVQFCIEMSLLCVVLIVVGSPILPWIPVAFLMMLLLAVYASGFALAVSVGAVFFRDLRYLWTILIQVMFFATPIIYSPDRLDGKLHPYLEFIFHWNPMAVFILSFRHLLYDGRAPEFGYVVYLACVSVISFVVGWAIFVKLSKRLAEEV</sequence>
<feature type="transmembrane region" description="Helical" evidence="8">
    <location>
        <begin position="6"/>
        <end position="24"/>
    </location>
</feature>
<feature type="transmembrane region" description="Helical" evidence="8">
    <location>
        <begin position="114"/>
        <end position="137"/>
    </location>
</feature>
<keyword evidence="4" id="KW-1003">Cell membrane</keyword>
<feature type="domain" description="ABC-2 type transporter transmembrane" evidence="9">
    <location>
        <begin position="5"/>
        <end position="193"/>
    </location>
</feature>
<evidence type="ECO:0000313" key="11">
    <source>
        <dbReference type="Proteomes" id="UP000051017"/>
    </source>
</evidence>
<dbReference type="Pfam" id="PF01061">
    <property type="entry name" value="ABC2_membrane"/>
    <property type="match status" value="1"/>
</dbReference>
<dbReference type="GO" id="GO:0005886">
    <property type="term" value="C:plasma membrane"/>
    <property type="evidence" value="ECO:0007669"/>
    <property type="project" value="UniProtKB-SubCell"/>
</dbReference>